<dbReference type="PANTHER" id="PTHR40631:SF1">
    <property type="entry name" value="ALPHA-L-ARABINOFURANOSIDASE AXHA-2-RELATED"/>
    <property type="match status" value="1"/>
</dbReference>
<protein>
    <recommendedName>
        <fullName evidence="11">Alpha-L-arabinofuranosidase</fullName>
        <ecNumber evidence="11">3.2.1.55</ecNumber>
    </recommendedName>
</protein>
<dbReference type="SUPFAM" id="SSF75005">
    <property type="entry name" value="Arabinanase/levansucrase/invertase"/>
    <property type="match status" value="1"/>
</dbReference>
<evidence type="ECO:0000256" key="1">
    <source>
        <dbReference type="ARBA" id="ARBA00001462"/>
    </source>
</evidence>
<sequence length="338" mass="35844">MRFLQSDSLVSTGTTLLALAATVSAAAVPAEPVSARACDLPSKYTWTSSGSLANPKSGWASLKDFTHVPYNGQHLVYGTTHDQGSSWGSMAFSTFSDWSAMGSASQNAMSSGAVAPTLFYFAPKSIWILAHQWGPTAFSYRTSSNPTNQNGWSSPQPLFTGSISGSGTGPIDQTLIGDSSNMYLFFAGDNGKIYRASMPIGNFPGSFGSSSTVIMSDSTNNLFEAVQVYTLAGQNKYLMIVESIGGNGRYFRSYTATSLSGSWTAQATSESAPFAGKANSGATWTNDISHGDLIRSTNDQTMTVDPCNLQLLYQGRAPSSGGDYGLLPYRPGLLTLKR</sequence>
<name>A0A9P9WAM6_9PEZI</name>
<comment type="similarity">
    <text evidence="3 11">Belongs to the glycosyl hydrolase 62 family.</text>
</comment>
<dbReference type="OrthoDB" id="3156236at2759"/>
<accession>A0A9P9WAM6</accession>
<evidence type="ECO:0000256" key="11">
    <source>
        <dbReference type="RuleBase" id="RU368117"/>
    </source>
</evidence>
<evidence type="ECO:0000256" key="9">
    <source>
        <dbReference type="ARBA" id="ARBA00023295"/>
    </source>
</evidence>
<organism evidence="13 14">
    <name type="scientific">Neoarthrinium moseri</name>
    <dbReference type="NCBI Taxonomy" id="1658444"/>
    <lineage>
        <taxon>Eukaryota</taxon>
        <taxon>Fungi</taxon>
        <taxon>Dikarya</taxon>
        <taxon>Ascomycota</taxon>
        <taxon>Pezizomycotina</taxon>
        <taxon>Sordariomycetes</taxon>
        <taxon>Xylariomycetidae</taxon>
        <taxon>Amphisphaeriales</taxon>
        <taxon>Apiosporaceae</taxon>
        <taxon>Neoarthrinium</taxon>
    </lineage>
</organism>
<dbReference type="GO" id="GO:0045493">
    <property type="term" value="P:xylan catabolic process"/>
    <property type="evidence" value="ECO:0007669"/>
    <property type="project" value="UniProtKB-UniRule"/>
</dbReference>
<evidence type="ECO:0000256" key="12">
    <source>
        <dbReference type="SAM" id="SignalP"/>
    </source>
</evidence>
<keyword evidence="9 11" id="KW-0326">Glycosidase</keyword>
<feature type="signal peptide" evidence="12">
    <location>
        <begin position="1"/>
        <end position="25"/>
    </location>
</feature>
<dbReference type="CDD" id="cd08987">
    <property type="entry name" value="GH62"/>
    <property type="match status" value="1"/>
</dbReference>
<evidence type="ECO:0000256" key="3">
    <source>
        <dbReference type="ARBA" id="ARBA00007396"/>
    </source>
</evidence>
<evidence type="ECO:0000313" key="14">
    <source>
        <dbReference type="Proteomes" id="UP000829685"/>
    </source>
</evidence>
<keyword evidence="8" id="KW-0119">Carbohydrate metabolism</keyword>
<comment type="function">
    <text evidence="11">Alpha-L-arabinofuranosidase involved in the hydrolysis of xylan, a major structural heterogeneous polysaccharide found in plant biomass representing the second most abundant polysaccharide in the biosphere, after cellulose.</text>
</comment>
<dbReference type="InterPro" id="IPR023296">
    <property type="entry name" value="Glyco_hydro_beta-prop_sf"/>
</dbReference>
<dbReference type="Pfam" id="PF03664">
    <property type="entry name" value="Glyco_hydro_62"/>
    <property type="match status" value="1"/>
</dbReference>
<dbReference type="EMBL" id="JAFIMR010000052">
    <property type="protein sequence ID" value="KAI1855001.1"/>
    <property type="molecule type" value="Genomic_DNA"/>
</dbReference>
<evidence type="ECO:0000256" key="10">
    <source>
        <dbReference type="ARBA" id="ARBA00023326"/>
    </source>
</evidence>
<dbReference type="Proteomes" id="UP000829685">
    <property type="component" value="Unassembled WGS sequence"/>
</dbReference>
<gene>
    <name evidence="13" type="ORF">JX265_012356</name>
</gene>
<feature type="chain" id="PRO_5040388965" description="Alpha-L-arabinofuranosidase" evidence="12">
    <location>
        <begin position="26"/>
        <end position="338"/>
    </location>
</feature>
<dbReference type="InterPro" id="IPR005193">
    <property type="entry name" value="GH62_arabinosidase"/>
</dbReference>
<evidence type="ECO:0000256" key="6">
    <source>
        <dbReference type="ARBA" id="ARBA00022729"/>
    </source>
</evidence>
<evidence type="ECO:0000256" key="5">
    <source>
        <dbReference type="ARBA" id="ARBA00022651"/>
    </source>
</evidence>
<dbReference type="PANTHER" id="PTHR40631">
    <property type="entry name" value="ALPHA-L-ARABINOFURANOSIDASE AXHA-2-RELATED"/>
    <property type="match status" value="1"/>
</dbReference>
<reference evidence="13" key="1">
    <citation type="submission" date="2021-03" db="EMBL/GenBank/DDBJ databases">
        <title>Revisited historic fungal species revealed as producer of novel bioactive compounds through whole genome sequencing and comparative genomics.</title>
        <authorList>
            <person name="Vignolle G.A."/>
            <person name="Hochenegger N."/>
            <person name="Mach R.L."/>
            <person name="Mach-Aigner A.R."/>
            <person name="Javad Rahimi M."/>
            <person name="Salim K.A."/>
            <person name="Chan C.M."/>
            <person name="Lim L.B.L."/>
            <person name="Cai F."/>
            <person name="Druzhinina I.S."/>
            <person name="U'Ren J.M."/>
            <person name="Derntl C."/>
        </authorList>
    </citation>
    <scope>NUCLEOTIDE SEQUENCE</scope>
    <source>
        <strain evidence="13">TUCIM 5799</strain>
    </source>
</reference>
<comment type="subcellular location">
    <subcellularLocation>
        <location evidence="2 11">Secreted</location>
    </subcellularLocation>
</comment>
<keyword evidence="7 11" id="KW-0378">Hydrolase</keyword>
<keyword evidence="5" id="KW-0858">Xylan degradation</keyword>
<comment type="caution">
    <text evidence="13">The sequence shown here is derived from an EMBL/GenBank/DDBJ whole genome shotgun (WGS) entry which is preliminary data.</text>
</comment>
<evidence type="ECO:0000256" key="4">
    <source>
        <dbReference type="ARBA" id="ARBA00022525"/>
    </source>
</evidence>
<comment type="catalytic activity">
    <reaction evidence="1 11">
        <text>Hydrolysis of terminal non-reducing alpha-L-arabinofuranoside residues in alpha-L-arabinosides.</text>
        <dbReference type="EC" id="3.2.1.55"/>
    </reaction>
</comment>
<keyword evidence="10" id="KW-0624">Polysaccharide degradation</keyword>
<dbReference type="AlphaFoldDB" id="A0A9P9WAM6"/>
<keyword evidence="4 11" id="KW-0964">Secreted</keyword>
<dbReference type="EC" id="3.2.1.55" evidence="11"/>
<evidence type="ECO:0000313" key="13">
    <source>
        <dbReference type="EMBL" id="KAI1855001.1"/>
    </source>
</evidence>
<dbReference type="GO" id="GO:0046373">
    <property type="term" value="P:L-arabinose metabolic process"/>
    <property type="evidence" value="ECO:0007669"/>
    <property type="project" value="UniProtKB-UniRule"/>
</dbReference>
<evidence type="ECO:0000256" key="2">
    <source>
        <dbReference type="ARBA" id="ARBA00004613"/>
    </source>
</evidence>
<dbReference type="GO" id="GO:0046556">
    <property type="term" value="F:alpha-L-arabinofuranosidase activity"/>
    <property type="evidence" value="ECO:0007669"/>
    <property type="project" value="UniProtKB-UniRule"/>
</dbReference>
<keyword evidence="6 11" id="KW-0732">Signal</keyword>
<proteinExistence type="inferred from homology"/>
<dbReference type="Gene3D" id="2.115.10.20">
    <property type="entry name" value="Glycosyl hydrolase domain, family 43"/>
    <property type="match status" value="1"/>
</dbReference>
<evidence type="ECO:0000256" key="7">
    <source>
        <dbReference type="ARBA" id="ARBA00022801"/>
    </source>
</evidence>
<evidence type="ECO:0000256" key="8">
    <source>
        <dbReference type="ARBA" id="ARBA00023277"/>
    </source>
</evidence>
<keyword evidence="14" id="KW-1185">Reference proteome</keyword>
<dbReference type="GO" id="GO:0005576">
    <property type="term" value="C:extracellular region"/>
    <property type="evidence" value="ECO:0007669"/>
    <property type="project" value="UniProtKB-SubCell"/>
</dbReference>